<dbReference type="Proteomes" id="UP000294508">
    <property type="component" value="Unassembled WGS sequence"/>
</dbReference>
<keyword evidence="2" id="KW-0472">Membrane</keyword>
<name>A0A4R2H001_9ACTN</name>
<dbReference type="Gene3D" id="2.60.200.20">
    <property type="match status" value="1"/>
</dbReference>
<sequence length="243" mass="26680">MTDGASTPYLVVEAGSHEGQRINLTGARMTVGRLPSCDVRFEDPYLSRTHAALWQQGGVDYVEDLGSAGGTFVNGEAITVPRRLYPGDRVAFADLQLRYGTREGAPTAVRYDIGDQRAHTINNVGRDQYVQHVIQQRENFFREIAATKTKARGLIWTGVLVFLVGLAIAAFGWYTYFGQLMNLSSASGMPTKDDLSGFLVFALGGLVNLVGVLLIITGIVLHVVATARRRRVDRELPPPQLMR</sequence>
<gene>
    <name evidence="4" type="ORF">EV652_11859</name>
</gene>
<dbReference type="OrthoDB" id="151099at2"/>
<dbReference type="PANTHER" id="PTHR23308">
    <property type="entry name" value="NUCLEAR INHIBITOR OF PROTEIN PHOSPHATASE-1"/>
    <property type="match status" value="1"/>
</dbReference>
<dbReference type="InterPro" id="IPR008984">
    <property type="entry name" value="SMAD_FHA_dom_sf"/>
</dbReference>
<evidence type="ECO:0000256" key="2">
    <source>
        <dbReference type="SAM" id="Phobius"/>
    </source>
</evidence>
<dbReference type="AlphaFoldDB" id="A0A4R2H001"/>
<comment type="caution">
    <text evidence="4">The sequence shown here is derived from an EMBL/GenBank/DDBJ whole genome shotgun (WGS) entry which is preliminary data.</text>
</comment>
<protein>
    <submittedName>
        <fullName evidence="4">FHA domain-containing protein</fullName>
    </submittedName>
</protein>
<feature type="transmembrane region" description="Helical" evidence="2">
    <location>
        <begin position="154"/>
        <end position="177"/>
    </location>
</feature>
<evidence type="ECO:0000313" key="5">
    <source>
        <dbReference type="Proteomes" id="UP000294508"/>
    </source>
</evidence>
<feature type="transmembrane region" description="Helical" evidence="2">
    <location>
        <begin position="197"/>
        <end position="224"/>
    </location>
</feature>
<keyword evidence="2" id="KW-1133">Transmembrane helix</keyword>
<dbReference type="CDD" id="cd00060">
    <property type="entry name" value="FHA"/>
    <property type="match status" value="1"/>
</dbReference>
<keyword evidence="5" id="KW-1185">Reference proteome</keyword>
<dbReference type="Pfam" id="PF00498">
    <property type="entry name" value="FHA"/>
    <property type="match status" value="1"/>
</dbReference>
<evidence type="ECO:0000259" key="3">
    <source>
        <dbReference type="PROSITE" id="PS50006"/>
    </source>
</evidence>
<keyword evidence="2" id="KW-0812">Transmembrane</keyword>
<dbReference type="InterPro" id="IPR050923">
    <property type="entry name" value="Cell_Proc_Reg/RNA_Proc"/>
</dbReference>
<reference evidence="4 5" key="1">
    <citation type="journal article" date="2015" name="Stand. Genomic Sci.">
        <title>Genomic Encyclopedia of Bacterial and Archaeal Type Strains, Phase III: the genomes of soil and plant-associated and newly described type strains.</title>
        <authorList>
            <person name="Whitman W.B."/>
            <person name="Woyke T."/>
            <person name="Klenk H.P."/>
            <person name="Zhou Y."/>
            <person name="Lilburn T.G."/>
            <person name="Beck B.J."/>
            <person name="De Vos P."/>
            <person name="Vandamme P."/>
            <person name="Eisen J.A."/>
            <person name="Garrity G."/>
            <person name="Hugenholtz P."/>
            <person name="Kyrpides N.C."/>
        </authorList>
    </citation>
    <scope>NUCLEOTIDE SEQUENCE [LARGE SCALE GENOMIC DNA]</scope>
    <source>
        <strain evidence="4 5">VKM Ac-2572</strain>
    </source>
</reference>
<evidence type="ECO:0000313" key="4">
    <source>
        <dbReference type="EMBL" id="TCO17231.1"/>
    </source>
</evidence>
<dbReference type="InterPro" id="IPR000253">
    <property type="entry name" value="FHA_dom"/>
</dbReference>
<dbReference type="SUPFAM" id="SSF49879">
    <property type="entry name" value="SMAD/FHA domain"/>
    <property type="match status" value="1"/>
</dbReference>
<dbReference type="EMBL" id="SLWN01000018">
    <property type="protein sequence ID" value="TCO17231.1"/>
    <property type="molecule type" value="Genomic_DNA"/>
</dbReference>
<dbReference type="RefSeq" id="WP_132214713.1">
    <property type="nucleotide sequence ID" value="NZ_SLWN01000018.1"/>
</dbReference>
<dbReference type="PROSITE" id="PS50006">
    <property type="entry name" value="FHA_DOMAIN"/>
    <property type="match status" value="1"/>
</dbReference>
<accession>A0A4R2H001</accession>
<organism evidence="4 5">
    <name type="scientific">Kribbella steppae</name>
    <dbReference type="NCBI Taxonomy" id="2512223"/>
    <lineage>
        <taxon>Bacteria</taxon>
        <taxon>Bacillati</taxon>
        <taxon>Actinomycetota</taxon>
        <taxon>Actinomycetes</taxon>
        <taxon>Propionibacteriales</taxon>
        <taxon>Kribbellaceae</taxon>
        <taxon>Kribbella</taxon>
    </lineage>
</organism>
<proteinExistence type="predicted"/>
<feature type="domain" description="FHA" evidence="3">
    <location>
        <begin position="29"/>
        <end position="78"/>
    </location>
</feature>
<dbReference type="SMART" id="SM00240">
    <property type="entry name" value="FHA"/>
    <property type="match status" value="1"/>
</dbReference>
<evidence type="ECO:0000256" key="1">
    <source>
        <dbReference type="ARBA" id="ARBA00022553"/>
    </source>
</evidence>
<keyword evidence="1" id="KW-0597">Phosphoprotein</keyword>